<organism evidence="1 2">
    <name type="scientific">Plasmodium falciparum Vietnam Oak-Knoll</name>
    <name type="common">FVO</name>
    <dbReference type="NCBI Taxonomy" id="1036723"/>
    <lineage>
        <taxon>Eukaryota</taxon>
        <taxon>Sar</taxon>
        <taxon>Alveolata</taxon>
        <taxon>Apicomplexa</taxon>
        <taxon>Aconoidasida</taxon>
        <taxon>Haemosporida</taxon>
        <taxon>Plasmodiidae</taxon>
        <taxon>Plasmodium</taxon>
        <taxon>Plasmodium (Laverania)</taxon>
    </lineage>
</organism>
<dbReference type="EMBL" id="KI925057">
    <property type="protein sequence ID" value="ETW19812.1"/>
    <property type="molecule type" value="Genomic_DNA"/>
</dbReference>
<gene>
    <name evidence="1" type="ORF">PFFVO_01287</name>
</gene>
<reference evidence="1 2" key="2">
    <citation type="submission" date="2013-02" db="EMBL/GenBank/DDBJ databases">
        <title>The Genome Sequence of Plasmodium falciparum Vietnam Oak-Knoll (FVO).</title>
        <authorList>
            <consortium name="The Broad Institute Genome Sequencing Platform"/>
            <consortium name="The Broad Institute Genome Sequencing Center for Infectious Disease"/>
            <person name="Neafsey D."/>
            <person name="Cheeseman I."/>
            <person name="Volkman S."/>
            <person name="Adams J."/>
            <person name="Walker B."/>
            <person name="Young S.K."/>
            <person name="Zeng Q."/>
            <person name="Gargeya S."/>
            <person name="Fitzgerald M."/>
            <person name="Haas B."/>
            <person name="Abouelleil A."/>
            <person name="Alvarado L."/>
            <person name="Arachchi H.M."/>
            <person name="Berlin A.M."/>
            <person name="Chapman S.B."/>
            <person name="Dewar J."/>
            <person name="Goldberg J."/>
            <person name="Griggs A."/>
            <person name="Gujja S."/>
            <person name="Hansen M."/>
            <person name="Howarth C."/>
            <person name="Imamovic A."/>
            <person name="Larimer J."/>
            <person name="McCowan C."/>
            <person name="Murphy C."/>
            <person name="Neiman D."/>
            <person name="Pearson M."/>
            <person name="Priest M."/>
            <person name="Roberts A."/>
            <person name="Saif S."/>
            <person name="Shea T."/>
            <person name="Sisk P."/>
            <person name="Sykes S."/>
            <person name="Wortman J."/>
            <person name="Nusbaum C."/>
            <person name="Birren B."/>
        </authorList>
    </citation>
    <scope>NUCLEOTIDE SEQUENCE [LARGE SCALE GENOMIC DNA]</scope>
    <source>
        <strain evidence="2">Vietnam Oak-Knoll (FVO)</strain>
    </source>
</reference>
<dbReference type="OrthoDB" id="371212at2759"/>
<proteinExistence type="predicted"/>
<protein>
    <submittedName>
        <fullName evidence="1">Uncharacterized protein</fullName>
    </submittedName>
</protein>
<evidence type="ECO:0000313" key="2">
    <source>
        <dbReference type="Proteomes" id="UP000030690"/>
    </source>
</evidence>
<sequence length="99" mass="11475">MVINMDKLRNILFVKNGKFSDAQIKFLAFTSLSMLVLMVTGDGIETPMGYIKNFKKELKKNEEKKKENMEDKLIRELGITTYQEWKKAGILPSDDKENL</sequence>
<reference evidence="1 2" key="1">
    <citation type="submission" date="2013-02" db="EMBL/GenBank/DDBJ databases">
        <title>The Genome Annotation of Plasmodium falciparum Vietnam Oak-Knoll (FVO).</title>
        <authorList>
            <consortium name="The Broad Institute Genome Sequencing Platform"/>
            <consortium name="The Broad Institute Genome Sequencing Center for Infectious Disease"/>
            <person name="Neafsey D."/>
            <person name="Hoffman S."/>
            <person name="Volkman S."/>
            <person name="Rosenthal P."/>
            <person name="Walker B."/>
            <person name="Young S.K."/>
            <person name="Zeng Q."/>
            <person name="Gargeya S."/>
            <person name="Fitzgerald M."/>
            <person name="Haas B."/>
            <person name="Abouelleil A."/>
            <person name="Allen A.W."/>
            <person name="Alvarado L."/>
            <person name="Arachchi H.M."/>
            <person name="Berlin A.M."/>
            <person name="Chapman S.B."/>
            <person name="Gainer-Dewar J."/>
            <person name="Goldberg J."/>
            <person name="Griggs A."/>
            <person name="Gujja S."/>
            <person name="Hansen M."/>
            <person name="Howarth C."/>
            <person name="Imamovic A."/>
            <person name="Ireland A."/>
            <person name="Larimer J."/>
            <person name="McCowan C."/>
            <person name="Murphy C."/>
            <person name="Pearson M."/>
            <person name="Poon T.W."/>
            <person name="Priest M."/>
            <person name="Roberts A."/>
            <person name="Saif S."/>
            <person name="Shea T."/>
            <person name="Sisk P."/>
            <person name="Sykes S."/>
            <person name="Wortman J."/>
            <person name="Nusbaum C."/>
            <person name="Birren B."/>
        </authorList>
    </citation>
    <scope>NUCLEOTIDE SEQUENCE [LARGE SCALE GENOMIC DNA]</scope>
    <source>
        <strain evidence="2">Vietnam Oak-Knoll (FVO)</strain>
    </source>
</reference>
<evidence type="ECO:0000313" key="1">
    <source>
        <dbReference type="EMBL" id="ETW19812.1"/>
    </source>
</evidence>
<dbReference type="Proteomes" id="UP000030690">
    <property type="component" value="Unassembled WGS sequence"/>
</dbReference>
<name>A0A024VB69_PLAFA</name>
<accession>A0A024VB69</accession>
<dbReference type="AlphaFoldDB" id="A0A024VB69"/>